<dbReference type="InterPro" id="IPR007838">
    <property type="entry name" value="Cell_div_ZapA-like"/>
</dbReference>
<dbReference type="GO" id="GO:0032153">
    <property type="term" value="C:cell division site"/>
    <property type="evidence" value="ECO:0007669"/>
    <property type="project" value="TreeGrafter"/>
</dbReference>
<dbReference type="Gene3D" id="1.20.5.50">
    <property type="match status" value="1"/>
</dbReference>
<keyword evidence="5" id="KW-0717">Septation</keyword>
<name>A0A7V3RHX7_UNCW3</name>
<dbReference type="Gene3D" id="3.30.160.880">
    <property type="entry name" value="Cell division protein ZapA protomer, N-terminal domain"/>
    <property type="match status" value="1"/>
</dbReference>
<dbReference type="AlphaFoldDB" id="A0A7V3RHX7"/>
<dbReference type="PANTHER" id="PTHR34981">
    <property type="entry name" value="CELL DIVISION PROTEIN ZAPA"/>
    <property type="match status" value="1"/>
</dbReference>
<evidence type="ECO:0000256" key="10">
    <source>
        <dbReference type="SAM" id="Coils"/>
    </source>
</evidence>
<proteinExistence type="predicted"/>
<evidence type="ECO:0000256" key="9">
    <source>
        <dbReference type="ARBA" id="ARBA00033158"/>
    </source>
</evidence>
<dbReference type="GO" id="GO:0030428">
    <property type="term" value="C:cell septum"/>
    <property type="evidence" value="ECO:0007669"/>
    <property type="project" value="TreeGrafter"/>
</dbReference>
<dbReference type="GO" id="GO:0000917">
    <property type="term" value="P:division septum assembly"/>
    <property type="evidence" value="ECO:0007669"/>
    <property type="project" value="UniProtKB-KW"/>
</dbReference>
<evidence type="ECO:0000256" key="6">
    <source>
        <dbReference type="ARBA" id="ARBA00023306"/>
    </source>
</evidence>
<comment type="subunit">
    <text evidence="8">Homodimer. Interacts with FtsZ.</text>
</comment>
<accession>A0A7V3RHX7</accession>
<evidence type="ECO:0000256" key="7">
    <source>
        <dbReference type="ARBA" id="ARBA00024910"/>
    </source>
</evidence>
<gene>
    <name evidence="11" type="ORF">ENX68_05975</name>
</gene>
<evidence type="ECO:0000256" key="2">
    <source>
        <dbReference type="ARBA" id="ARBA00015195"/>
    </source>
</evidence>
<dbReference type="Pfam" id="PF05164">
    <property type="entry name" value="ZapA"/>
    <property type="match status" value="1"/>
</dbReference>
<evidence type="ECO:0000256" key="3">
    <source>
        <dbReference type="ARBA" id="ARBA00022490"/>
    </source>
</evidence>
<sequence length="98" mass="11385">MKKGHSNEVLVNIFGNDYRIISEDVDVERIKKIAEIVDKKMKDIHREFPLPSTTKIAVLACLNLVDEYLQKEEHLNQKISELEQRINALILKIDEVIT</sequence>
<protein>
    <recommendedName>
        <fullName evidence="2">Cell division protein ZapA</fullName>
    </recommendedName>
    <alternativeName>
        <fullName evidence="9">Z ring-associated protein ZapA</fullName>
    </alternativeName>
</protein>
<evidence type="ECO:0000256" key="4">
    <source>
        <dbReference type="ARBA" id="ARBA00022618"/>
    </source>
</evidence>
<evidence type="ECO:0000256" key="5">
    <source>
        <dbReference type="ARBA" id="ARBA00023210"/>
    </source>
</evidence>
<dbReference type="GO" id="GO:0005829">
    <property type="term" value="C:cytosol"/>
    <property type="evidence" value="ECO:0007669"/>
    <property type="project" value="TreeGrafter"/>
</dbReference>
<feature type="coiled-coil region" evidence="10">
    <location>
        <begin position="65"/>
        <end position="92"/>
    </location>
</feature>
<comment type="function">
    <text evidence="7">Activator of cell division through the inhibition of FtsZ GTPase activity, therefore promoting FtsZ assembly into bundles of protofilaments necessary for the formation of the division Z ring. It is recruited early at mid-cell but it is not essential for cell division.</text>
</comment>
<keyword evidence="4 11" id="KW-0132">Cell division</keyword>
<keyword evidence="6" id="KW-0131">Cell cycle</keyword>
<evidence type="ECO:0000313" key="11">
    <source>
        <dbReference type="EMBL" id="HGE78527.1"/>
    </source>
</evidence>
<dbReference type="GO" id="GO:0043093">
    <property type="term" value="P:FtsZ-dependent cytokinesis"/>
    <property type="evidence" value="ECO:0007669"/>
    <property type="project" value="TreeGrafter"/>
</dbReference>
<organism evidence="11">
    <name type="scientific">candidate division WOR-3 bacterium</name>
    <dbReference type="NCBI Taxonomy" id="2052148"/>
    <lineage>
        <taxon>Bacteria</taxon>
        <taxon>Bacteria division WOR-3</taxon>
    </lineage>
</organism>
<dbReference type="InterPro" id="IPR042233">
    <property type="entry name" value="Cell_div_ZapA_N"/>
</dbReference>
<dbReference type="GO" id="GO:0000921">
    <property type="term" value="P:septin ring assembly"/>
    <property type="evidence" value="ECO:0007669"/>
    <property type="project" value="TreeGrafter"/>
</dbReference>
<dbReference type="InterPro" id="IPR036192">
    <property type="entry name" value="Cell_div_ZapA-like_sf"/>
</dbReference>
<evidence type="ECO:0000256" key="1">
    <source>
        <dbReference type="ARBA" id="ARBA00004496"/>
    </source>
</evidence>
<keyword evidence="10" id="KW-0175">Coiled coil</keyword>
<evidence type="ECO:0000256" key="8">
    <source>
        <dbReference type="ARBA" id="ARBA00026068"/>
    </source>
</evidence>
<dbReference type="SUPFAM" id="SSF102829">
    <property type="entry name" value="Cell division protein ZapA-like"/>
    <property type="match status" value="1"/>
</dbReference>
<dbReference type="EMBL" id="DTOZ01000153">
    <property type="protein sequence ID" value="HGE78527.1"/>
    <property type="molecule type" value="Genomic_DNA"/>
</dbReference>
<dbReference type="PANTHER" id="PTHR34981:SF1">
    <property type="entry name" value="CELL DIVISION PROTEIN ZAPA"/>
    <property type="match status" value="1"/>
</dbReference>
<comment type="subcellular location">
    <subcellularLocation>
        <location evidence="1">Cytoplasm</location>
    </subcellularLocation>
</comment>
<keyword evidence="3" id="KW-0963">Cytoplasm</keyword>
<comment type="caution">
    <text evidence="11">The sequence shown here is derived from an EMBL/GenBank/DDBJ whole genome shotgun (WGS) entry which is preliminary data.</text>
</comment>
<reference evidence="11" key="1">
    <citation type="journal article" date="2020" name="mSystems">
        <title>Genome- and Community-Level Interaction Insights into Carbon Utilization and Element Cycling Functions of Hydrothermarchaeota in Hydrothermal Sediment.</title>
        <authorList>
            <person name="Zhou Z."/>
            <person name="Liu Y."/>
            <person name="Xu W."/>
            <person name="Pan J."/>
            <person name="Luo Z.H."/>
            <person name="Li M."/>
        </authorList>
    </citation>
    <scope>NUCLEOTIDE SEQUENCE [LARGE SCALE GENOMIC DNA]</scope>
    <source>
        <strain evidence="11">SpSt-961</strain>
    </source>
</reference>